<dbReference type="AlphaFoldDB" id="A0A1M6KFJ0"/>
<accession>A0A1M6KFJ0</accession>
<organism evidence="1 2">
    <name type="scientific">Tangfeifania diversioriginum</name>
    <dbReference type="NCBI Taxonomy" id="1168035"/>
    <lineage>
        <taxon>Bacteria</taxon>
        <taxon>Pseudomonadati</taxon>
        <taxon>Bacteroidota</taxon>
        <taxon>Bacteroidia</taxon>
        <taxon>Marinilabiliales</taxon>
        <taxon>Prolixibacteraceae</taxon>
        <taxon>Tangfeifania</taxon>
    </lineage>
</organism>
<dbReference type="Gene3D" id="3.10.450.620">
    <property type="entry name" value="JHP933, nucleotidyltransferase-like core domain"/>
    <property type="match status" value="1"/>
</dbReference>
<dbReference type="Pfam" id="PF08843">
    <property type="entry name" value="AbiEii"/>
    <property type="match status" value="1"/>
</dbReference>
<dbReference type="EMBL" id="FQZE01000023">
    <property type="protein sequence ID" value="SHJ57678.1"/>
    <property type="molecule type" value="Genomic_DNA"/>
</dbReference>
<dbReference type="GO" id="GO:0016740">
    <property type="term" value="F:transferase activity"/>
    <property type="evidence" value="ECO:0007669"/>
    <property type="project" value="UniProtKB-KW"/>
</dbReference>
<reference evidence="1 2" key="1">
    <citation type="submission" date="2016-11" db="EMBL/GenBank/DDBJ databases">
        <authorList>
            <person name="Jaros S."/>
            <person name="Januszkiewicz K."/>
            <person name="Wedrychowicz H."/>
        </authorList>
    </citation>
    <scope>NUCLEOTIDE SEQUENCE [LARGE SCALE GENOMIC DNA]</scope>
    <source>
        <strain evidence="1 2">DSM 27063</strain>
    </source>
</reference>
<dbReference type="Proteomes" id="UP000184050">
    <property type="component" value="Unassembled WGS sequence"/>
</dbReference>
<name>A0A1M6KFJ0_9BACT</name>
<protein>
    <submittedName>
        <fullName evidence="1">Nucleotidyl transferase AbiEii toxin, Type IV TA system</fullName>
    </submittedName>
</protein>
<dbReference type="InterPro" id="IPR014942">
    <property type="entry name" value="AbiEii"/>
</dbReference>
<keyword evidence="2" id="KW-1185">Reference proteome</keyword>
<proteinExistence type="predicted"/>
<dbReference type="OrthoDB" id="9780929at2"/>
<evidence type="ECO:0000313" key="2">
    <source>
        <dbReference type="Proteomes" id="UP000184050"/>
    </source>
</evidence>
<dbReference type="RefSeq" id="WP_073170787.1">
    <property type="nucleotide sequence ID" value="NZ_FQZE01000023.1"/>
</dbReference>
<sequence>MVDVNKHKFFLVQLLKAIYSDIELAGSLGFKGGTALMYFYDLPRFSVDLDFNLLHIEKENLVYEKVRNIVLKHGKIFDEAKKFNGPVIVLDYGIGERKLKIEISKRVFNDRYEIKNLLGINMKVMVKQDMFAHKLCTLLDREVIANRDIFDSWFFMKNQTPVNKEIVESRMEMPFEKYIQKCIDRLDKIDDKRILHGMGDLMEDDLKKFVRTRLRPETIELLRFYQKFPIFE</sequence>
<gene>
    <name evidence="1" type="ORF">SAMN05444280_12327</name>
</gene>
<evidence type="ECO:0000313" key="1">
    <source>
        <dbReference type="EMBL" id="SHJ57678.1"/>
    </source>
</evidence>
<dbReference type="STRING" id="1168035.SAMN05444280_12327"/>
<keyword evidence="1" id="KW-0808">Transferase</keyword>